<evidence type="ECO:0000313" key="2">
    <source>
        <dbReference type="EMBL" id="OBT96296.1"/>
    </source>
</evidence>
<organism evidence="2 3">
    <name type="scientific">Pseudogymnoascus verrucosus</name>
    <dbReference type="NCBI Taxonomy" id="342668"/>
    <lineage>
        <taxon>Eukaryota</taxon>
        <taxon>Fungi</taxon>
        <taxon>Dikarya</taxon>
        <taxon>Ascomycota</taxon>
        <taxon>Pezizomycotina</taxon>
        <taxon>Leotiomycetes</taxon>
        <taxon>Thelebolales</taxon>
        <taxon>Thelebolaceae</taxon>
        <taxon>Pseudogymnoascus</taxon>
    </lineage>
</organism>
<reference evidence="3" key="2">
    <citation type="journal article" date="2018" name="Nat. Commun.">
        <title>Extreme sensitivity to ultraviolet light in the fungal pathogen causing white-nose syndrome of bats.</title>
        <authorList>
            <person name="Palmer J.M."/>
            <person name="Drees K.P."/>
            <person name="Foster J.T."/>
            <person name="Lindner D.L."/>
        </authorList>
    </citation>
    <scope>NUCLEOTIDE SEQUENCE [LARGE SCALE GENOMIC DNA]</scope>
    <source>
        <strain evidence="3">UAMH 10579</strain>
    </source>
</reference>
<dbReference type="EMBL" id="KV460229">
    <property type="protein sequence ID" value="OBT96296.1"/>
    <property type="molecule type" value="Genomic_DNA"/>
</dbReference>
<sequence>MASQPRQEPPSYTEDPASASTHIPIEPPTYDDVAESQPRDQLMTGELPCLIMDDCFIYAESQPTNSLYELSNPPTIDRSAAFAVEKFIYRLTTNDGEGALRQRKRHLYDFRAGMSEFGDVVSLEAQSNSKYVFKDIKLHRGIPMQFGMAKGISTSWTSCSADEHFKIGQSMKQKLSRKDELEWKDWDGRLVAVETKLTRKDDGKVDRPPRLELKAPIDTKEFDLLVTLWAARVWKETLKDLAEPFSWSKFKRITEQGPNTGRTSYFGPR</sequence>
<name>A0A1B8GKK6_9PEZI</name>
<evidence type="ECO:0000313" key="3">
    <source>
        <dbReference type="Proteomes" id="UP000091956"/>
    </source>
</evidence>
<feature type="region of interest" description="Disordered" evidence="1">
    <location>
        <begin position="1"/>
        <end position="36"/>
    </location>
</feature>
<protein>
    <submittedName>
        <fullName evidence="2">Uncharacterized protein</fullName>
    </submittedName>
</protein>
<reference evidence="2 3" key="1">
    <citation type="submission" date="2016-03" db="EMBL/GenBank/DDBJ databases">
        <title>Comparative genomics of Pseudogymnoascus destructans, the fungus causing white-nose syndrome of bats.</title>
        <authorList>
            <person name="Palmer J.M."/>
            <person name="Drees K.P."/>
            <person name="Foster J.T."/>
            <person name="Lindner D.L."/>
        </authorList>
    </citation>
    <scope>NUCLEOTIDE SEQUENCE [LARGE SCALE GENOMIC DNA]</scope>
    <source>
        <strain evidence="2 3">UAMH 10579</strain>
    </source>
</reference>
<keyword evidence="3" id="KW-1185">Reference proteome</keyword>
<accession>A0A1B8GKK6</accession>
<proteinExistence type="predicted"/>
<dbReference type="OrthoDB" id="4196148at2759"/>
<dbReference type="Proteomes" id="UP000091956">
    <property type="component" value="Unassembled WGS sequence"/>
</dbReference>
<dbReference type="RefSeq" id="XP_018130029.1">
    <property type="nucleotide sequence ID" value="XM_018275265.2"/>
</dbReference>
<dbReference type="AlphaFoldDB" id="A0A1B8GKK6"/>
<gene>
    <name evidence="2" type="ORF">VE01_05807</name>
</gene>
<dbReference type="GeneID" id="28839193"/>
<evidence type="ECO:0000256" key="1">
    <source>
        <dbReference type="SAM" id="MobiDB-lite"/>
    </source>
</evidence>